<dbReference type="EMBL" id="AP005531">
    <property type="protein sequence ID" value="BAD05775.1"/>
    <property type="molecule type" value="Genomic_DNA"/>
</dbReference>
<evidence type="ECO:0000313" key="2">
    <source>
        <dbReference type="EMBL" id="BAD05775.1"/>
    </source>
</evidence>
<evidence type="ECO:0000313" key="3">
    <source>
        <dbReference type="Proteomes" id="UP000000763"/>
    </source>
</evidence>
<gene>
    <name evidence="2" type="ORF">B1099H05.33</name>
    <name evidence="1" type="ORF">P0610E02.9</name>
</gene>
<reference evidence="3" key="3">
    <citation type="journal article" date="2005" name="Nature">
        <title>The map-based sequence of the rice genome.</title>
        <authorList>
            <consortium name="International rice genome sequencing project (IRGSP)"/>
            <person name="Matsumoto T."/>
            <person name="Wu J."/>
            <person name="Kanamori H."/>
            <person name="Katayose Y."/>
            <person name="Fujisawa M."/>
            <person name="Namiki N."/>
            <person name="Mizuno H."/>
            <person name="Yamamoto K."/>
            <person name="Antonio B.A."/>
            <person name="Baba T."/>
            <person name="Sakata K."/>
            <person name="Nagamura Y."/>
            <person name="Aoki H."/>
            <person name="Arikawa K."/>
            <person name="Arita K."/>
            <person name="Bito T."/>
            <person name="Chiden Y."/>
            <person name="Fujitsuka N."/>
            <person name="Fukunaka R."/>
            <person name="Hamada M."/>
            <person name="Harada C."/>
            <person name="Hayashi A."/>
            <person name="Hijishita S."/>
            <person name="Honda M."/>
            <person name="Hosokawa S."/>
            <person name="Ichikawa Y."/>
            <person name="Idonuma A."/>
            <person name="Iijima M."/>
            <person name="Ikeda M."/>
            <person name="Ikeno M."/>
            <person name="Ito K."/>
            <person name="Ito S."/>
            <person name="Ito T."/>
            <person name="Ito Y."/>
            <person name="Ito Y."/>
            <person name="Iwabuchi A."/>
            <person name="Kamiya K."/>
            <person name="Karasawa W."/>
            <person name="Kurita K."/>
            <person name="Katagiri S."/>
            <person name="Kikuta A."/>
            <person name="Kobayashi H."/>
            <person name="Kobayashi N."/>
            <person name="Machita K."/>
            <person name="Maehara T."/>
            <person name="Masukawa M."/>
            <person name="Mizubayashi T."/>
            <person name="Mukai Y."/>
            <person name="Nagasaki H."/>
            <person name="Nagata Y."/>
            <person name="Naito S."/>
            <person name="Nakashima M."/>
            <person name="Nakama Y."/>
            <person name="Nakamichi Y."/>
            <person name="Nakamura M."/>
            <person name="Meguro A."/>
            <person name="Negishi M."/>
            <person name="Ohta I."/>
            <person name="Ohta T."/>
            <person name="Okamoto M."/>
            <person name="Ono N."/>
            <person name="Saji S."/>
            <person name="Sakaguchi M."/>
            <person name="Sakai K."/>
            <person name="Shibata M."/>
            <person name="Shimokawa T."/>
            <person name="Song J."/>
            <person name="Takazaki Y."/>
            <person name="Terasawa K."/>
            <person name="Tsugane M."/>
            <person name="Tsuji K."/>
            <person name="Ueda S."/>
            <person name="Waki K."/>
            <person name="Yamagata H."/>
            <person name="Yamamoto M."/>
            <person name="Yamamoto S."/>
            <person name="Yamane H."/>
            <person name="Yoshiki S."/>
            <person name="Yoshihara R."/>
            <person name="Yukawa K."/>
            <person name="Zhong H."/>
            <person name="Yano M."/>
            <person name="Yuan Q."/>
            <person name="Ouyang S."/>
            <person name="Liu J."/>
            <person name="Jones K.M."/>
            <person name="Gansberger K."/>
            <person name="Moffat K."/>
            <person name="Hill J."/>
            <person name="Bera J."/>
            <person name="Fadrosh D."/>
            <person name="Jin S."/>
            <person name="Johri S."/>
            <person name="Kim M."/>
            <person name="Overton L."/>
            <person name="Reardon M."/>
            <person name="Tsitrin T."/>
            <person name="Vuong H."/>
            <person name="Weaver B."/>
            <person name="Ciecko A."/>
            <person name="Tallon L."/>
            <person name="Jackson J."/>
            <person name="Pai G."/>
            <person name="Aken S.V."/>
            <person name="Utterback T."/>
            <person name="Reidmuller S."/>
            <person name="Feldblyum T."/>
            <person name="Hsiao J."/>
            <person name="Zismann V."/>
            <person name="Iobst S."/>
            <person name="de Vazeille A.R."/>
            <person name="Buell C.R."/>
            <person name="Ying K."/>
            <person name="Li Y."/>
            <person name="Lu T."/>
            <person name="Huang Y."/>
            <person name="Zhao Q."/>
            <person name="Feng Q."/>
            <person name="Zhang L."/>
            <person name="Zhu J."/>
            <person name="Weng Q."/>
            <person name="Mu J."/>
            <person name="Lu Y."/>
            <person name="Fan D."/>
            <person name="Liu Y."/>
            <person name="Guan J."/>
            <person name="Zhang Y."/>
            <person name="Yu S."/>
            <person name="Liu X."/>
            <person name="Zhang Y."/>
            <person name="Hong G."/>
            <person name="Han B."/>
            <person name="Choisne N."/>
            <person name="Demange N."/>
            <person name="Orjeda G."/>
            <person name="Samain S."/>
            <person name="Cattolico L."/>
            <person name="Pelletier E."/>
            <person name="Couloux A."/>
            <person name="Segurens B."/>
            <person name="Wincker P."/>
            <person name="D'Hont A."/>
            <person name="Scarpelli C."/>
            <person name="Weissenbach J."/>
            <person name="Salanoubat M."/>
            <person name="Quetier F."/>
            <person name="Yu Y."/>
            <person name="Kim H.R."/>
            <person name="Rambo T."/>
            <person name="Currie J."/>
            <person name="Collura K."/>
            <person name="Luo M."/>
            <person name="Yang T."/>
            <person name="Ammiraju J.S.S."/>
            <person name="Engler F."/>
            <person name="Soderlund C."/>
            <person name="Wing R.A."/>
            <person name="Palmer L.E."/>
            <person name="de la Bastide M."/>
            <person name="Spiegel L."/>
            <person name="Nascimento L."/>
            <person name="Zutavern T."/>
            <person name="O'Shaughnessy A."/>
            <person name="Dike S."/>
            <person name="Dedhia N."/>
            <person name="Preston R."/>
            <person name="Balija V."/>
            <person name="McCombie W.R."/>
            <person name="Chow T."/>
            <person name="Chen H."/>
            <person name="Chung M."/>
            <person name="Chen C."/>
            <person name="Shaw J."/>
            <person name="Wu H."/>
            <person name="Hsiao K."/>
            <person name="Chao Y."/>
            <person name="Chu M."/>
            <person name="Cheng C."/>
            <person name="Hour A."/>
            <person name="Lee P."/>
            <person name="Lin S."/>
            <person name="Lin Y."/>
            <person name="Liou J."/>
            <person name="Liu S."/>
            <person name="Hsing Y."/>
            <person name="Raghuvanshi S."/>
            <person name="Mohanty A."/>
            <person name="Bharti A.K."/>
            <person name="Gaur A."/>
            <person name="Gupta V."/>
            <person name="Kumar D."/>
            <person name="Ravi V."/>
            <person name="Vij S."/>
            <person name="Kapur A."/>
            <person name="Khurana P."/>
            <person name="Khurana P."/>
            <person name="Khurana J.P."/>
            <person name="Tyagi A.K."/>
            <person name="Gaikwad K."/>
            <person name="Singh A."/>
            <person name="Dalal V."/>
            <person name="Srivastava S."/>
            <person name="Dixit A."/>
            <person name="Pal A.K."/>
            <person name="Ghazi I.A."/>
            <person name="Yadav M."/>
            <person name="Pandit A."/>
            <person name="Bhargava A."/>
            <person name="Sureshbabu K."/>
            <person name="Batra K."/>
            <person name="Sharma T.R."/>
            <person name="Mohapatra T."/>
            <person name="Singh N.K."/>
            <person name="Messing J."/>
            <person name="Nelson A.B."/>
            <person name="Fuks G."/>
            <person name="Kavchok S."/>
            <person name="Keizer G."/>
            <person name="Linton E."/>
            <person name="Llaca V."/>
            <person name="Song R."/>
            <person name="Tanyolac B."/>
            <person name="Young S."/>
            <person name="Ho-Il K."/>
            <person name="Hahn J.H."/>
            <person name="Sangsakoo G."/>
            <person name="Vanavichit A."/>
            <person name="de Mattos Luiz.A.T."/>
            <person name="Zimmer P.D."/>
            <person name="Malone G."/>
            <person name="Dellagostin O."/>
            <person name="de Oliveira A.C."/>
            <person name="Bevan M."/>
            <person name="Bancroft I."/>
            <person name="Minx P."/>
            <person name="Cordum H."/>
            <person name="Wilson R."/>
            <person name="Cheng Z."/>
            <person name="Jin W."/>
            <person name="Jiang J."/>
            <person name="Leong S.A."/>
            <person name="Iwama H."/>
            <person name="Gojobori T."/>
            <person name="Itoh T."/>
            <person name="Niimura Y."/>
            <person name="Fujii Y."/>
            <person name="Habara T."/>
            <person name="Sakai H."/>
            <person name="Sato Y."/>
            <person name="Wilson G."/>
            <person name="Kumar K."/>
            <person name="McCouch S."/>
            <person name="Juretic N."/>
            <person name="Hoen D."/>
            <person name="Wright S."/>
            <person name="Bruskiewich R."/>
            <person name="Bureau T."/>
            <person name="Miyao A."/>
            <person name="Hirochika H."/>
            <person name="Nishikawa T."/>
            <person name="Kadowaki K."/>
            <person name="Sugiura M."/>
            <person name="Burr B."/>
            <person name="Sasaki T."/>
        </authorList>
    </citation>
    <scope>NUCLEOTIDE SEQUENCE [LARGE SCALE GENOMIC DNA]</scope>
    <source>
        <strain evidence="3">cv. Nipponbare</strain>
    </source>
</reference>
<proteinExistence type="predicted"/>
<organism evidence="2 3">
    <name type="scientific">Oryza sativa subsp. japonica</name>
    <name type="common">Rice</name>
    <dbReference type="NCBI Taxonomy" id="39947"/>
    <lineage>
        <taxon>Eukaryota</taxon>
        <taxon>Viridiplantae</taxon>
        <taxon>Streptophyta</taxon>
        <taxon>Embryophyta</taxon>
        <taxon>Tracheophyta</taxon>
        <taxon>Spermatophyta</taxon>
        <taxon>Magnoliopsida</taxon>
        <taxon>Liliopsida</taxon>
        <taxon>Poales</taxon>
        <taxon>Poaceae</taxon>
        <taxon>BOP clade</taxon>
        <taxon>Oryzoideae</taxon>
        <taxon>Oryzeae</taxon>
        <taxon>Oryzinae</taxon>
        <taxon>Oryza</taxon>
        <taxon>Oryza sativa</taxon>
    </lineage>
</organism>
<reference evidence="3" key="4">
    <citation type="journal article" date="2008" name="Nucleic Acids Res.">
        <title>The rice annotation project database (RAP-DB): 2008 update.</title>
        <authorList>
            <consortium name="The rice annotation project (RAP)"/>
        </authorList>
    </citation>
    <scope>GENOME REANNOTATION</scope>
    <source>
        <strain evidence="3">cv. Nipponbare</strain>
    </source>
</reference>
<reference evidence="2" key="1">
    <citation type="submission" date="2002-07" db="EMBL/GenBank/DDBJ databases">
        <title>Oryza sativa nipponbare(GA3) genomic DNA, chromosome 8, BAC clone:B1099H05.</title>
        <authorList>
            <person name="Sasaki T."/>
            <person name="Matsumoto T."/>
            <person name="Katayose Y."/>
        </authorList>
    </citation>
    <scope>NUCLEOTIDE SEQUENCE</scope>
</reference>
<accession>Q6YZA2</accession>
<name>Q6YZA2_ORYSJ</name>
<sequence length="65" mass="7137">MAVAIARCRGGCCYRSDAWWRGSTTMMFPPPSRKTLVVEPLASSIELLPNPPRPPTSSYPFPDGL</sequence>
<protein>
    <submittedName>
        <fullName evidence="2">Uncharacterized protein</fullName>
    </submittedName>
</protein>
<dbReference type="Proteomes" id="UP000000763">
    <property type="component" value="Chromosome 8"/>
</dbReference>
<dbReference type="AlphaFoldDB" id="Q6YZA2"/>
<reference evidence="1" key="2">
    <citation type="submission" date="2002-07" db="EMBL/GenBank/DDBJ databases">
        <title>Oryza sativa nipponbare(GA3) genomic DNA, chromosome 8, PAC clone:P0610E02.</title>
        <authorList>
            <person name="Sasaki T."/>
            <person name="Matsumoto T."/>
            <person name="Katayose Y."/>
        </authorList>
    </citation>
    <scope>NUCLEOTIDE SEQUENCE</scope>
</reference>
<evidence type="ECO:0000313" key="1">
    <source>
        <dbReference type="EMBL" id="BAD05736.1"/>
    </source>
</evidence>
<dbReference type="EMBL" id="AP005505">
    <property type="protein sequence ID" value="BAD05736.1"/>
    <property type="molecule type" value="Genomic_DNA"/>
</dbReference>